<reference evidence="2" key="1">
    <citation type="submission" date="2023-01" db="EMBL/GenBank/DDBJ databases">
        <title>Colletotrichum chrysophilum M932 genome sequence.</title>
        <authorList>
            <person name="Baroncelli R."/>
        </authorList>
    </citation>
    <scope>NUCLEOTIDE SEQUENCE</scope>
    <source>
        <strain evidence="2">M932</strain>
    </source>
</reference>
<feature type="compositionally biased region" description="Low complexity" evidence="1">
    <location>
        <begin position="162"/>
        <end position="176"/>
    </location>
</feature>
<feature type="region of interest" description="Disordered" evidence="1">
    <location>
        <begin position="71"/>
        <end position="144"/>
    </location>
</feature>
<feature type="compositionally biased region" description="Basic and acidic residues" evidence="1">
    <location>
        <begin position="76"/>
        <end position="92"/>
    </location>
</feature>
<protein>
    <submittedName>
        <fullName evidence="2">Uncharacterized protein</fullName>
    </submittedName>
</protein>
<dbReference type="EMBL" id="JAQOWY010000032">
    <property type="protein sequence ID" value="KAK1854697.1"/>
    <property type="molecule type" value="Genomic_DNA"/>
</dbReference>
<feature type="region of interest" description="Disordered" evidence="1">
    <location>
        <begin position="162"/>
        <end position="196"/>
    </location>
</feature>
<feature type="compositionally biased region" description="Basic and acidic residues" evidence="1">
    <location>
        <begin position="19"/>
        <end position="38"/>
    </location>
</feature>
<name>A0AAD9AVQ5_9PEZI</name>
<feature type="region of interest" description="Disordered" evidence="1">
    <location>
        <begin position="1"/>
        <end position="42"/>
    </location>
</feature>
<comment type="caution">
    <text evidence="2">The sequence shown here is derived from an EMBL/GenBank/DDBJ whole genome shotgun (WGS) entry which is preliminary data.</text>
</comment>
<proteinExistence type="predicted"/>
<sequence>MAASTFRLTKKKAGWQVDAARETRPALRDEGKRQHAADGTRCSNQACRLTRGLQKSAASVAKRTGWKVPETEQAGEVEHLQERAQGSDKEAMLETPTRQPQMAATDAATNGRERAGQRQQQQVVAEHLSRARAGRNGNGQAPRRKCGYRVHLVIDGEVVGASSSTATTTTTNNSNTVGLGAPSRHSPDSNSIHSHNDALLQSPVSSAAAPFLLSSASLRSPTPPPPPTRRDCLLQQPAADTHFIRNLLPLHGLPCLFYRKLSCHPDAFPAISPWPPVHFPRYRYRYRAFCLPTYLHHYGASPLPTKHDIGSRSDEAPCLRHKQLSAVRLEHGRRYSARLKAVRSISATQAFNFQALVGFLQYDLESWNDEYQRLLRTLFGSSLPPLSQF</sequence>
<accession>A0AAD9AVQ5</accession>
<organism evidence="2 3">
    <name type="scientific">Colletotrichum chrysophilum</name>
    <dbReference type="NCBI Taxonomy" id="1836956"/>
    <lineage>
        <taxon>Eukaryota</taxon>
        <taxon>Fungi</taxon>
        <taxon>Dikarya</taxon>
        <taxon>Ascomycota</taxon>
        <taxon>Pezizomycotina</taxon>
        <taxon>Sordariomycetes</taxon>
        <taxon>Hypocreomycetidae</taxon>
        <taxon>Glomerellales</taxon>
        <taxon>Glomerellaceae</taxon>
        <taxon>Colletotrichum</taxon>
        <taxon>Colletotrichum gloeosporioides species complex</taxon>
    </lineage>
</organism>
<evidence type="ECO:0000256" key="1">
    <source>
        <dbReference type="SAM" id="MobiDB-lite"/>
    </source>
</evidence>
<gene>
    <name evidence="2" type="ORF">CCHR01_02623</name>
</gene>
<evidence type="ECO:0000313" key="3">
    <source>
        <dbReference type="Proteomes" id="UP001243330"/>
    </source>
</evidence>
<feature type="compositionally biased region" description="Low complexity" evidence="1">
    <location>
        <begin position="117"/>
        <end position="126"/>
    </location>
</feature>
<keyword evidence="3" id="KW-1185">Reference proteome</keyword>
<dbReference type="AlphaFoldDB" id="A0AAD9AVQ5"/>
<evidence type="ECO:0000313" key="2">
    <source>
        <dbReference type="EMBL" id="KAK1854697.1"/>
    </source>
</evidence>
<dbReference type="Proteomes" id="UP001243330">
    <property type="component" value="Unassembled WGS sequence"/>
</dbReference>